<evidence type="ECO:0000313" key="4">
    <source>
        <dbReference type="Proteomes" id="UP000315914"/>
    </source>
</evidence>
<keyword evidence="1" id="KW-0812">Transmembrane</keyword>
<feature type="transmembrane region" description="Helical" evidence="1">
    <location>
        <begin position="306"/>
        <end position="326"/>
    </location>
</feature>
<dbReference type="Pfam" id="PF01757">
    <property type="entry name" value="Acyl_transf_3"/>
    <property type="match status" value="1"/>
</dbReference>
<sequence>MTRPDKSGEAGAQRGGFLPSIQGLRGLAALTVVFAHLYAMPMLAGFLPALPLWVQRTFETGGHGVELFFMISGFLIPASLMRHGQVSKFMYDRCLRILPVFVVLHLIVFTLGPIVGYKFFKGIDLGTYVELFLVNLVFLPDALGLPIAQQNAWTLSYEWAFYIWFAAIFLARRAGSRLAIVSVALIAVAAVAYRPNTAFFGIGILCGMASLRLPLRGISGSIAAVACFVLMFGLLEYVSVWLALIPGIALFAMALTPDSWFAGLARLRSLQYVGKISYSLYLVHPFVLFPLQVIGRKLFDLGVNAWVLWCGFALIGAALSLAASALSYELIEVRLRTAVDRLLARRDVVEGEEVQQRA</sequence>
<dbReference type="GO" id="GO:0016020">
    <property type="term" value="C:membrane"/>
    <property type="evidence" value="ECO:0007669"/>
    <property type="project" value="TreeGrafter"/>
</dbReference>
<feature type="transmembrane region" description="Helical" evidence="1">
    <location>
        <begin position="152"/>
        <end position="171"/>
    </location>
</feature>
<dbReference type="PANTHER" id="PTHR23028:SF53">
    <property type="entry name" value="ACYL_TRANSF_3 DOMAIN-CONTAINING PROTEIN"/>
    <property type="match status" value="1"/>
</dbReference>
<feature type="transmembrane region" description="Helical" evidence="1">
    <location>
        <begin position="67"/>
        <end position="85"/>
    </location>
</feature>
<feature type="transmembrane region" description="Helical" evidence="1">
    <location>
        <begin position="213"/>
        <end position="235"/>
    </location>
</feature>
<keyword evidence="4" id="KW-1185">Reference proteome</keyword>
<dbReference type="OrthoDB" id="505919at2"/>
<dbReference type="RefSeq" id="WP_080140140.1">
    <property type="nucleotide sequence ID" value="NZ_LWIG01000063.1"/>
</dbReference>
<reference evidence="3 4" key="1">
    <citation type="submission" date="2019-06" db="EMBL/GenBank/DDBJ databases">
        <title>Genomic Encyclopedia of Type Strains, Phase IV (KMG-V): Genome sequencing to study the core and pangenomes of soil and plant-associated prokaryotes.</title>
        <authorList>
            <person name="Whitman W."/>
        </authorList>
    </citation>
    <scope>NUCLEOTIDE SEQUENCE [LARGE SCALE GENOMIC DNA]</scope>
    <source>
        <strain evidence="3 4">BR 10556</strain>
    </source>
</reference>
<feature type="transmembrane region" description="Helical" evidence="1">
    <location>
        <begin position="276"/>
        <end position="294"/>
    </location>
</feature>
<feature type="transmembrane region" description="Helical" evidence="1">
    <location>
        <begin position="241"/>
        <end position="264"/>
    </location>
</feature>
<dbReference type="GO" id="GO:0009103">
    <property type="term" value="P:lipopolysaccharide biosynthetic process"/>
    <property type="evidence" value="ECO:0007669"/>
    <property type="project" value="TreeGrafter"/>
</dbReference>
<dbReference type="InterPro" id="IPR002656">
    <property type="entry name" value="Acyl_transf_3_dom"/>
</dbReference>
<keyword evidence="1" id="KW-0472">Membrane</keyword>
<evidence type="ECO:0000256" key="1">
    <source>
        <dbReference type="SAM" id="Phobius"/>
    </source>
</evidence>
<feature type="domain" description="Acyltransferase 3" evidence="2">
    <location>
        <begin position="19"/>
        <end position="323"/>
    </location>
</feature>
<dbReference type="Proteomes" id="UP000315914">
    <property type="component" value="Unassembled WGS sequence"/>
</dbReference>
<dbReference type="InterPro" id="IPR050879">
    <property type="entry name" value="Acyltransferase_3"/>
</dbReference>
<evidence type="ECO:0000259" key="2">
    <source>
        <dbReference type="Pfam" id="PF01757"/>
    </source>
</evidence>
<name>A0A560JFK3_9BRAD</name>
<feature type="transmembrane region" description="Helical" evidence="1">
    <location>
        <begin position="125"/>
        <end position="145"/>
    </location>
</feature>
<protein>
    <submittedName>
        <fullName evidence="3">Peptidoglycan/LPS O-acetylase OafA/YrhL</fullName>
    </submittedName>
</protein>
<dbReference type="EMBL" id="VITW01000012">
    <property type="protein sequence ID" value="TWB68114.1"/>
    <property type="molecule type" value="Genomic_DNA"/>
</dbReference>
<accession>A0A560JFK3</accession>
<evidence type="ECO:0000313" key="3">
    <source>
        <dbReference type="EMBL" id="TWB68114.1"/>
    </source>
</evidence>
<organism evidence="3 4">
    <name type="scientific">Bradyrhizobium sacchari</name>
    <dbReference type="NCBI Taxonomy" id="1399419"/>
    <lineage>
        <taxon>Bacteria</taxon>
        <taxon>Pseudomonadati</taxon>
        <taxon>Pseudomonadota</taxon>
        <taxon>Alphaproteobacteria</taxon>
        <taxon>Hyphomicrobiales</taxon>
        <taxon>Nitrobacteraceae</taxon>
        <taxon>Bradyrhizobium</taxon>
    </lineage>
</organism>
<dbReference type="GO" id="GO:0016747">
    <property type="term" value="F:acyltransferase activity, transferring groups other than amino-acyl groups"/>
    <property type="evidence" value="ECO:0007669"/>
    <property type="project" value="InterPro"/>
</dbReference>
<gene>
    <name evidence="3" type="ORF">FBZ95_11216</name>
</gene>
<feature type="transmembrane region" description="Helical" evidence="1">
    <location>
        <begin position="27"/>
        <end position="47"/>
    </location>
</feature>
<keyword evidence="1" id="KW-1133">Transmembrane helix</keyword>
<comment type="caution">
    <text evidence="3">The sequence shown here is derived from an EMBL/GenBank/DDBJ whole genome shotgun (WGS) entry which is preliminary data.</text>
</comment>
<proteinExistence type="predicted"/>
<dbReference type="AlphaFoldDB" id="A0A560JFK3"/>
<dbReference type="PANTHER" id="PTHR23028">
    <property type="entry name" value="ACETYLTRANSFERASE"/>
    <property type="match status" value="1"/>
</dbReference>
<feature type="transmembrane region" description="Helical" evidence="1">
    <location>
        <begin position="97"/>
        <end position="119"/>
    </location>
</feature>
<dbReference type="STRING" id="1399419.A5906_15165"/>